<name>A0A074YN03_AURSE</name>
<reference evidence="1 2" key="1">
    <citation type="journal article" date="2014" name="BMC Genomics">
        <title>Genome sequencing of four Aureobasidium pullulans varieties: biotechnological potential, stress tolerance, and description of new species.</title>
        <authorList>
            <person name="Gostin Ar C."/>
            <person name="Ohm R.A."/>
            <person name="Kogej T."/>
            <person name="Sonjak S."/>
            <person name="Turk M."/>
            <person name="Zajc J."/>
            <person name="Zalar P."/>
            <person name="Grube M."/>
            <person name="Sun H."/>
            <person name="Han J."/>
            <person name="Sharma A."/>
            <person name="Chiniquy J."/>
            <person name="Ngan C.Y."/>
            <person name="Lipzen A."/>
            <person name="Barry K."/>
            <person name="Grigoriev I.V."/>
            <person name="Gunde-Cimerman N."/>
        </authorList>
    </citation>
    <scope>NUCLEOTIDE SEQUENCE [LARGE SCALE GENOMIC DNA]</scope>
    <source>
        <strain evidence="1 2">EXF-2481</strain>
    </source>
</reference>
<dbReference type="EMBL" id="KL584754">
    <property type="protein sequence ID" value="KEQ97484.1"/>
    <property type="molecule type" value="Genomic_DNA"/>
</dbReference>
<accession>A0A074YN03</accession>
<gene>
    <name evidence="1" type="ORF">AUEXF2481DRAFT_602122</name>
</gene>
<dbReference type="STRING" id="1043005.A0A074YN03"/>
<dbReference type="HOGENOM" id="CLU_1030510_0_0_1"/>
<dbReference type="GeneID" id="25369342"/>
<protein>
    <submittedName>
        <fullName evidence="1">Uncharacterized protein</fullName>
    </submittedName>
</protein>
<dbReference type="AlphaFoldDB" id="A0A074YN03"/>
<proteinExistence type="predicted"/>
<organism evidence="1 2">
    <name type="scientific">Aureobasidium subglaciale (strain EXF-2481)</name>
    <name type="common">Aureobasidium pullulans var. subglaciale</name>
    <dbReference type="NCBI Taxonomy" id="1043005"/>
    <lineage>
        <taxon>Eukaryota</taxon>
        <taxon>Fungi</taxon>
        <taxon>Dikarya</taxon>
        <taxon>Ascomycota</taxon>
        <taxon>Pezizomycotina</taxon>
        <taxon>Dothideomycetes</taxon>
        <taxon>Dothideomycetidae</taxon>
        <taxon>Dothideales</taxon>
        <taxon>Saccotheciaceae</taxon>
        <taxon>Aureobasidium</taxon>
    </lineage>
</organism>
<dbReference type="Proteomes" id="UP000030641">
    <property type="component" value="Unassembled WGS sequence"/>
</dbReference>
<sequence length="270" mass="30259">MASINTNRETAGQFSDLKRRTFGVECEFIGLIPTKSPLDATQYTCEILQKKVTLPCKNKCAQGVHSWYLPVQDEASESKAPGTSAFSAWDVQKDISIHLSDGEYLAYRGAEEFTDVGQVELVSRVLNFDSPTPCARGQKYPCTGELFEWEWRDELQAIFGALREGFNRPGYRALINASTGLHVHLDNGSLGFPLDVVKDITGTFIALERCCDSIMPLSRIIGYYKQPLCGMNQKGLTYHPADHEHEFGHGYLESMTETMHRHIDGLITEQ</sequence>
<keyword evidence="2" id="KW-1185">Reference proteome</keyword>
<dbReference type="OrthoDB" id="412402at2759"/>
<dbReference type="RefSeq" id="XP_013346075.1">
    <property type="nucleotide sequence ID" value="XM_013490621.1"/>
</dbReference>
<dbReference type="InParanoid" id="A0A074YN03"/>
<evidence type="ECO:0000313" key="2">
    <source>
        <dbReference type="Proteomes" id="UP000030641"/>
    </source>
</evidence>
<dbReference type="PANTHER" id="PTHR36847">
    <property type="entry name" value="AMIDOLIGASE ENZYME"/>
    <property type="match status" value="1"/>
</dbReference>
<evidence type="ECO:0000313" key="1">
    <source>
        <dbReference type="EMBL" id="KEQ97484.1"/>
    </source>
</evidence>
<dbReference type="PANTHER" id="PTHR36847:SF1">
    <property type="entry name" value="AMIDOLIGASE ENZYME"/>
    <property type="match status" value="1"/>
</dbReference>